<dbReference type="Proteomes" id="UP001597451">
    <property type="component" value="Unassembled WGS sequence"/>
</dbReference>
<reference evidence="3" key="1">
    <citation type="journal article" date="2019" name="Int. J. Syst. Evol. Microbiol.">
        <title>The Global Catalogue of Microorganisms (GCM) 10K type strain sequencing project: providing services to taxonomists for standard genome sequencing and annotation.</title>
        <authorList>
            <consortium name="The Broad Institute Genomics Platform"/>
            <consortium name="The Broad Institute Genome Sequencing Center for Infectious Disease"/>
            <person name="Wu L."/>
            <person name="Ma J."/>
        </authorList>
    </citation>
    <scope>NUCLEOTIDE SEQUENCE [LARGE SCALE GENOMIC DNA]</scope>
    <source>
        <strain evidence="3">TISTR 1858</strain>
    </source>
</reference>
<keyword evidence="1" id="KW-0812">Transmembrane</keyword>
<keyword evidence="3" id="KW-1185">Reference proteome</keyword>
<dbReference type="InterPro" id="IPR025441">
    <property type="entry name" value="DUF4181"/>
</dbReference>
<organism evidence="2 3">
    <name type="scientific">Oceanobacillus kapialis</name>
    <dbReference type="NCBI Taxonomy" id="481353"/>
    <lineage>
        <taxon>Bacteria</taxon>
        <taxon>Bacillati</taxon>
        <taxon>Bacillota</taxon>
        <taxon>Bacilli</taxon>
        <taxon>Bacillales</taxon>
        <taxon>Bacillaceae</taxon>
        <taxon>Oceanobacillus</taxon>
    </lineage>
</organism>
<keyword evidence="1" id="KW-0472">Membrane</keyword>
<sequence length="242" mass="28711">MTTISFLVPIVLLATQLMNFWLKHKYNISEEGQPFNHKQKIVNRVYILLFVIVIILLFLYSSMQVAFLAAAGIATLYAGYEALFEYKHAQEERQYIFHFVRMVGYAMIFFGILYITQSITPIEEIVQDEGQFDAGKIEHLKIENSTWNGKRENERMITIEDPQLINRLINTLFKLEVRERLEWKENLDENYTLHTPSQPIYYFDISDKWIEVDFTTYEIVGENRIYEILEDMDVDWENAANH</sequence>
<dbReference type="RefSeq" id="WP_379562091.1">
    <property type="nucleotide sequence ID" value="NZ_JBHUMX010000035.1"/>
</dbReference>
<feature type="transmembrane region" description="Helical" evidence="1">
    <location>
        <begin position="66"/>
        <end position="83"/>
    </location>
</feature>
<proteinExistence type="predicted"/>
<dbReference type="EMBL" id="JBHUMX010000035">
    <property type="protein sequence ID" value="MFD2629308.1"/>
    <property type="molecule type" value="Genomic_DNA"/>
</dbReference>
<feature type="transmembrane region" description="Helical" evidence="1">
    <location>
        <begin position="6"/>
        <end position="22"/>
    </location>
</feature>
<protein>
    <submittedName>
        <fullName evidence="2">DUF4181 domain-containing protein</fullName>
    </submittedName>
</protein>
<evidence type="ECO:0000256" key="1">
    <source>
        <dbReference type="SAM" id="Phobius"/>
    </source>
</evidence>
<gene>
    <name evidence="2" type="ORF">ACFSUN_11020</name>
</gene>
<evidence type="ECO:0000313" key="3">
    <source>
        <dbReference type="Proteomes" id="UP001597451"/>
    </source>
</evidence>
<dbReference type="Gene3D" id="1.20.1250.20">
    <property type="entry name" value="MFS general substrate transporter like domains"/>
    <property type="match status" value="1"/>
</dbReference>
<feature type="transmembrane region" description="Helical" evidence="1">
    <location>
        <begin position="95"/>
        <end position="115"/>
    </location>
</feature>
<keyword evidence="1" id="KW-1133">Transmembrane helix</keyword>
<comment type="caution">
    <text evidence="2">The sequence shown here is derived from an EMBL/GenBank/DDBJ whole genome shotgun (WGS) entry which is preliminary data.</text>
</comment>
<feature type="transmembrane region" description="Helical" evidence="1">
    <location>
        <begin position="43"/>
        <end position="60"/>
    </location>
</feature>
<dbReference type="Pfam" id="PF13789">
    <property type="entry name" value="DUF4181"/>
    <property type="match status" value="1"/>
</dbReference>
<evidence type="ECO:0000313" key="2">
    <source>
        <dbReference type="EMBL" id="MFD2629308.1"/>
    </source>
</evidence>
<name>A0ABW5Q155_9BACI</name>
<accession>A0ABW5Q155</accession>
<dbReference type="InterPro" id="IPR036259">
    <property type="entry name" value="MFS_trans_sf"/>
</dbReference>